<evidence type="ECO:0000313" key="4">
    <source>
        <dbReference type="Proteomes" id="UP000006038"/>
    </source>
</evidence>
<proteinExistence type="predicted"/>
<feature type="region of interest" description="Disordered" evidence="1">
    <location>
        <begin position="33"/>
        <end position="91"/>
    </location>
</feature>
<dbReference type="Proteomes" id="UP000006038">
    <property type="component" value="Chromosome 10"/>
</dbReference>
<organism evidence="3">
    <name type="scientific">Oryza brachyantha</name>
    <name type="common">malo sina</name>
    <dbReference type="NCBI Taxonomy" id="4533"/>
    <lineage>
        <taxon>Eukaryota</taxon>
        <taxon>Viridiplantae</taxon>
        <taxon>Streptophyta</taxon>
        <taxon>Embryophyta</taxon>
        <taxon>Tracheophyta</taxon>
        <taxon>Spermatophyta</taxon>
        <taxon>Magnoliopsida</taxon>
        <taxon>Liliopsida</taxon>
        <taxon>Poales</taxon>
        <taxon>Poaceae</taxon>
        <taxon>BOP clade</taxon>
        <taxon>Oryzoideae</taxon>
        <taxon>Oryzeae</taxon>
        <taxon>Oryzinae</taxon>
        <taxon>Oryza</taxon>
    </lineage>
</organism>
<keyword evidence="2" id="KW-0732">Signal</keyword>
<protein>
    <submittedName>
        <fullName evidence="3">Uncharacterized protein</fullName>
    </submittedName>
</protein>
<feature type="chain" id="PRO_5003774365" evidence="2">
    <location>
        <begin position="30"/>
        <end position="91"/>
    </location>
</feature>
<evidence type="ECO:0000256" key="1">
    <source>
        <dbReference type="SAM" id="MobiDB-lite"/>
    </source>
</evidence>
<dbReference type="Gramene" id="OB10G22020.1">
    <property type="protein sequence ID" value="OB10G22020.1"/>
    <property type="gene ID" value="OB10G22020"/>
</dbReference>
<accession>J3N3V4</accession>
<dbReference type="HOGENOM" id="CLU_184794_0_0_1"/>
<sequence length="91" mass="9704">MLRSRKSRIMVMLITAVLLLPDMARLSHGRMIPDLGAMEGDGGSPPAKGGYMSRLQAAPSASGQHLGDGYSRSMHAVSKRLVPQGPNPLHN</sequence>
<feature type="signal peptide" evidence="2">
    <location>
        <begin position="1"/>
        <end position="29"/>
    </location>
</feature>
<evidence type="ECO:0000313" key="3">
    <source>
        <dbReference type="EnsemblPlants" id="OB10G22020.1"/>
    </source>
</evidence>
<keyword evidence="4" id="KW-1185">Reference proteome</keyword>
<evidence type="ECO:0000256" key="2">
    <source>
        <dbReference type="SAM" id="SignalP"/>
    </source>
</evidence>
<reference evidence="3" key="2">
    <citation type="submission" date="2013-04" db="UniProtKB">
        <authorList>
            <consortium name="EnsemblPlants"/>
        </authorList>
    </citation>
    <scope>IDENTIFICATION</scope>
</reference>
<name>J3N3V4_ORYBR</name>
<dbReference type="AlphaFoldDB" id="J3N3V4"/>
<dbReference type="eggNOG" id="ENOG502R24Q">
    <property type="taxonomic scope" value="Eukaryota"/>
</dbReference>
<dbReference type="EnsemblPlants" id="OB10G22020.1">
    <property type="protein sequence ID" value="OB10G22020.1"/>
    <property type="gene ID" value="OB10G22020"/>
</dbReference>
<dbReference type="OMA" id="DEYRSMH"/>
<reference evidence="3" key="1">
    <citation type="journal article" date="2013" name="Nat. Commun.">
        <title>Whole-genome sequencing of Oryza brachyantha reveals mechanisms underlying Oryza genome evolution.</title>
        <authorList>
            <person name="Chen J."/>
            <person name="Huang Q."/>
            <person name="Gao D."/>
            <person name="Wang J."/>
            <person name="Lang Y."/>
            <person name="Liu T."/>
            <person name="Li B."/>
            <person name="Bai Z."/>
            <person name="Luis Goicoechea J."/>
            <person name="Liang C."/>
            <person name="Chen C."/>
            <person name="Zhang W."/>
            <person name="Sun S."/>
            <person name="Liao Y."/>
            <person name="Zhang X."/>
            <person name="Yang L."/>
            <person name="Song C."/>
            <person name="Wang M."/>
            <person name="Shi J."/>
            <person name="Liu G."/>
            <person name="Liu J."/>
            <person name="Zhou H."/>
            <person name="Zhou W."/>
            <person name="Yu Q."/>
            <person name="An N."/>
            <person name="Chen Y."/>
            <person name="Cai Q."/>
            <person name="Wang B."/>
            <person name="Liu B."/>
            <person name="Min J."/>
            <person name="Huang Y."/>
            <person name="Wu H."/>
            <person name="Li Z."/>
            <person name="Zhang Y."/>
            <person name="Yin Y."/>
            <person name="Song W."/>
            <person name="Jiang J."/>
            <person name="Jackson S.A."/>
            <person name="Wing R.A."/>
            <person name="Wang J."/>
            <person name="Chen M."/>
        </authorList>
    </citation>
    <scope>NUCLEOTIDE SEQUENCE [LARGE SCALE GENOMIC DNA]</scope>
    <source>
        <strain evidence="3">cv. IRGC 101232</strain>
    </source>
</reference>